<dbReference type="RefSeq" id="XP_065674652.1">
    <property type="nucleotide sequence ID" value="XM_065818580.1"/>
</dbReference>
<dbReference type="Proteomes" id="UP001652625">
    <property type="component" value="Chromosome 14"/>
</dbReference>
<protein>
    <submittedName>
        <fullName evidence="2">Uncharacterized protein LOC136091253</fullName>
    </submittedName>
</protein>
<gene>
    <name evidence="2" type="primary">LOC136091253</name>
</gene>
<organism evidence="1 2">
    <name type="scientific">Hydra vulgaris</name>
    <name type="common">Hydra</name>
    <name type="synonym">Hydra attenuata</name>
    <dbReference type="NCBI Taxonomy" id="6087"/>
    <lineage>
        <taxon>Eukaryota</taxon>
        <taxon>Metazoa</taxon>
        <taxon>Cnidaria</taxon>
        <taxon>Hydrozoa</taxon>
        <taxon>Hydroidolina</taxon>
        <taxon>Anthoathecata</taxon>
        <taxon>Aplanulata</taxon>
        <taxon>Hydridae</taxon>
        <taxon>Hydra</taxon>
    </lineage>
</organism>
<sequence>MECAGNSREEIVCTENRCPDLVAWCNSDVRCIKFMLKSGIKSDITEALTSISQSSNLTSEEKIDIVATKITDSLQLNSISDISLLADILALGQLMDVIESANVNVGSNAF</sequence>
<accession>A0ABM4DJG9</accession>
<evidence type="ECO:0000313" key="2">
    <source>
        <dbReference type="RefSeq" id="XP_065674652.1"/>
    </source>
</evidence>
<proteinExistence type="predicted"/>
<evidence type="ECO:0000313" key="1">
    <source>
        <dbReference type="Proteomes" id="UP001652625"/>
    </source>
</evidence>
<reference evidence="2" key="1">
    <citation type="submission" date="2025-08" db="UniProtKB">
        <authorList>
            <consortium name="RefSeq"/>
        </authorList>
    </citation>
    <scope>IDENTIFICATION</scope>
</reference>
<keyword evidence="1" id="KW-1185">Reference proteome</keyword>
<dbReference type="GeneID" id="136091253"/>
<name>A0ABM4DJG9_HYDVU</name>